<dbReference type="PROSITE" id="PS00028">
    <property type="entry name" value="ZINC_FINGER_C2H2_1"/>
    <property type="match status" value="1"/>
</dbReference>
<reference evidence="3" key="1">
    <citation type="submission" date="2021-01" db="EMBL/GenBank/DDBJ databases">
        <authorList>
            <consortium name="Genoscope - CEA"/>
            <person name="William W."/>
        </authorList>
    </citation>
    <scope>NUCLEOTIDE SEQUENCE</scope>
</reference>
<dbReference type="Pfam" id="PF13912">
    <property type="entry name" value="zf-C2H2_6"/>
    <property type="match status" value="1"/>
</dbReference>
<dbReference type="InterPro" id="IPR013087">
    <property type="entry name" value="Znf_C2H2_type"/>
</dbReference>
<dbReference type="AlphaFoldDB" id="A0A8S1M781"/>
<dbReference type="GO" id="GO:0008270">
    <property type="term" value="F:zinc ion binding"/>
    <property type="evidence" value="ECO:0007669"/>
    <property type="project" value="UniProtKB-KW"/>
</dbReference>
<keyword evidence="1" id="KW-0479">Metal-binding</keyword>
<comment type="caution">
    <text evidence="3">The sequence shown here is derived from an EMBL/GenBank/DDBJ whole genome shotgun (WGS) entry which is preliminary data.</text>
</comment>
<proteinExistence type="predicted"/>
<accession>A0A8S1M781</accession>
<protein>
    <recommendedName>
        <fullName evidence="2">C2H2-type domain-containing protein</fullName>
    </recommendedName>
</protein>
<dbReference type="PROSITE" id="PS50157">
    <property type="entry name" value="ZINC_FINGER_C2H2_2"/>
    <property type="match status" value="1"/>
</dbReference>
<keyword evidence="4" id="KW-1185">Reference proteome</keyword>
<gene>
    <name evidence="3" type="ORF">PSON_ATCC_30995.1.T0330332</name>
</gene>
<evidence type="ECO:0000313" key="4">
    <source>
        <dbReference type="Proteomes" id="UP000692954"/>
    </source>
</evidence>
<dbReference type="EMBL" id="CAJJDN010000033">
    <property type="protein sequence ID" value="CAD8075639.1"/>
    <property type="molecule type" value="Genomic_DNA"/>
</dbReference>
<feature type="domain" description="C2H2-type" evidence="2">
    <location>
        <begin position="94"/>
        <end position="122"/>
    </location>
</feature>
<organism evidence="3 4">
    <name type="scientific">Paramecium sonneborni</name>
    <dbReference type="NCBI Taxonomy" id="65129"/>
    <lineage>
        <taxon>Eukaryota</taxon>
        <taxon>Sar</taxon>
        <taxon>Alveolata</taxon>
        <taxon>Ciliophora</taxon>
        <taxon>Intramacronucleata</taxon>
        <taxon>Oligohymenophorea</taxon>
        <taxon>Peniculida</taxon>
        <taxon>Parameciidae</taxon>
        <taxon>Paramecium</taxon>
    </lineage>
</organism>
<keyword evidence="1" id="KW-0863">Zinc-finger</keyword>
<dbReference type="Proteomes" id="UP000692954">
    <property type="component" value="Unassembled WGS sequence"/>
</dbReference>
<dbReference type="OrthoDB" id="303108at2759"/>
<name>A0A8S1M781_9CILI</name>
<sequence length="142" mass="16619">MNSTQFVRQIESEDLNSLQISKLTLNSRVDQESIIQADLSGDNIFCYLNLSDSTQKRECSCDVDKDPQQVRTKTKKDNFIIKNQNFQQQQEYVYECGYCLKIFPYFRSLGGHVQKNHRIEKNQNATISSIRLRIRPVRNGQH</sequence>
<evidence type="ECO:0000313" key="3">
    <source>
        <dbReference type="EMBL" id="CAD8075639.1"/>
    </source>
</evidence>
<evidence type="ECO:0000256" key="1">
    <source>
        <dbReference type="PROSITE-ProRule" id="PRU00042"/>
    </source>
</evidence>
<evidence type="ECO:0000259" key="2">
    <source>
        <dbReference type="PROSITE" id="PS50157"/>
    </source>
</evidence>
<keyword evidence="1" id="KW-0862">Zinc</keyword>